<name>A0A251Y5J0_9MICO</name>
<dbReference type="Pfam" id="PF08478">
    <property type="entry name" value="POTRA_1"/>
    <property type="match status" value="1"/>
</dbReference>
<evidence type="ECO:0000256" key="1">
    <source>
        <dbReference type="ARBA" id="ARBA00004370"/>
    </source>
</evidence>
<evidence type="ECO:0000256" key="8">
    <source>
        <dbReference type="SAM" id="MobiDB-lite"/>
    </source>
</evidence>
<organism evidence="11 12">
    <name type="scientific">Clavibacter michiganensis</name>
    <dbReference type="NCBI Taxonomy" id="28447"/>
    <lineage>
        <taxon>Bacteria</taxon>
        <taxon>Bacillati</taxon>
        <taxon>Actinomycetota</taxon>
        <taxon>Actinomycetes</taxon>
        <taxon>Micrococcales</taxon>
        <taxon>Microbacteriaceae</taxon>
        <taxon>Clavibacter</taxon>
    </lineage>
</organism>
<keyword evidence="7" id="KW-0131">Cell cycle</keyword>
<dbReference type="InterPro" id="IPR034746">
    <property type="entry name" value="POTRA"/>
</dbReference>
<evidence type="ECO:0000259" key="10">
    <source>
        <dbReference type="PROSITE" id="PS51779"/>
    </source>
</evidence>
<evidence type="ECO:0000313" key="11">
    <source>
        <dbReference type="EMBL" id="OUE19567.1"/>
    </source>
</evidence>
<keyword evidence="4 9" id="KW-0812">Transmembrane</keyword>
<keyword evidence="3 11" id="KW-0132">Cell division</keyword>
<evidence type="ECO:0000256" key="7">
    <source>
        <dbReference type="ARBA" id="ARBA00023306"/>
    </source>
</evidence>
<feature type="compositionally biased region" description="Basic and acidic residues" evidence="8">
    <location>
        <begin position="218"/>
        <end position="227"/>
    </location>
</feature>
<keyword evidence="6 9" id="KW-0472">Membrane</keyword>
<comment type="subcellular location">
    <subcellularLocation>
        <location evidence="1">Membrane</location>
    </subcellularLocation>
</comment>
<comment type="caution">
    <text evidence="11">The sequence shown here is derived from an EMBL/GenBank/DDBJ whole genome shotgun (WGS) entry which is preliminary data.</text>
</comment>
<dbReference type="PROSITE" id="PS51779">
    <property type="entry name" value="POTRA"/>
    <property type="match status" value="1"/>
</dbReference>
<dbReference type="EMBL" id="MDJY01000058">
    <property type="protein sequence ID" value="OUE19567.1"/>
    <property type="molecule type" value="Genomic_DNA"/>
</dbReference>
<feature type="transmembrane region" description="Helical" evidence="9">
    <location>
        <begin position="237"/>
        <end position="258"/>
    </location>
</feature>
<feature type="compositionally biased region" description="Low complexity" evidence="8">
    <location>
        <begin position="82"/>
        <end position="102"/>
    </location>
</feature>
<dbReference type="NCBIfam" id="NF004039">
    <property type="entry name" value="PRK05529.1"/>
    <property type="match status" value="1"/>
</dbReference>
<keyword evidence="2" id="KW-1003">Cell membrane</keyword>
<protein>
    <submittedName>
        <fullName evidence="11">Cell division protein FtsQ</fullName>
    </submittedName>
</protein>
<dbReference type="PANTHER" id="PTHR37820">
    <property type="entry name" value="CELL DIVISION PROTEIN DIVIB"/>
    <property type="match status" value="1"/>
</dbReference>
<evidence type="ECO:0000256" key="9">
    <source>
        <dbReference type="SAM" id="Phobius"/>
    </source>
</evidence>
<dbReference type="Pfam" id="PF03799">
    <property type="entry name" value="FtsQ_DivIB_C"/>
    <property type="match status" value="1"/>
</dbReference>
<evidence type="ECO:0000256" key="2">
    <source>
        <dbReference type="ARBA" id="ARBA00022475"/>
    </source>
</evidence>
<dbReference type="Gene3D" id="3.10.20.310">
    <property type="entry name" value="membrane protein fhac"/>
    <property type="match status" value="1"/>
</dbReference>
<dbReference type="GO" id="GO:0051301">
    <property type="term" value="P:cell division"/>
    <property type="evidence" value="ECO:0007669"/>
    <property type="project" value="UniProtKB-KW"/>
</dbReference>
<sequence length="456" mass="47971">MKRPEGFDRPRVPRRPASDAPADGTEAPQSRRRGSRPASPPASGSAGARPAADPERPASPAPQRPSAPRPVAPRPVAPPAAPRTGTAPGTRTPARTGGTPPAAERPRAAWRDDDEPDTEPIVLPHLAQAPVSAPPAPSTGREPTASRAGGIAGRLGRRARGAAQAAGSTAARPLRRRTHADADADATPRAHRPARPASATTGDAEARRQLRRARRERQRYERQEVRRFTQRTRRRRAGLLGALGAFLVLAIVVGIAVFSPLLALRTVEVEGADRVSPDSIQAALADQVGTPLPLVDLGRVGDELRAFPLIRSYSTESRPPSTLVIRIVERTPVAVVQSGAGFDLVDPAGITIERATARPDGYPLIDLPSADLSSPRFQAATAVLVALPADFLPQVDSIQANTTDDVMLALRSGKKVLWGSGERSAEKAQVLQALVKARGDVGSYDVSAPDAPVAGP</sequence>
<feature type="region of interest" description="Disordered" evidence="8">
    <location>
        <begin position="1"/>
        <end position="228"/>
    </location>
</feature>
<accession>A0A251Y5J0</accession>
<dbReference type="InterPro" id="IPR050487">
    <property type="entry name" value="FtsQ_DivIB"/>
</dbReference>
<dbReference type="AlphaFoldDB" id="A0A251Y5J0"/>
<feature type="compositionally biased region" description="Low complexity" evidence="8">
    <location>
        <begin position="41"/>
        <end position="51"/>
    </location>
</feature>
<evidence type="ECO:0000256" key="6">
    <source>
        <dbReference type="ARBA" id="ARBA00023136"/>
    </source>
</evidence>
<feature type="compositionally biased region" description="Pro residues" evidence="8">
    <location>
        <begin position="57"/>
        <end position="81"/>
    </location>
</feature>
<gene>
    <name evidence="11" type="primary">ftsQ</name>
    <name evidence="11" type="ORF">BFL36_12305</name>
</gene>
<feature type="compositionally biased region" description="Low complexity" evidence="8">
    <location>
        <begin position="161"/>
        <end position="172"/>
    </location>
</feature>
<dbReference type="Proteomes" id="UP000195011">
    <property type="component" value="Unassembled WGS sequence"/>
</dbReference>
<feature type="domain" description="POTRA" evidence="10">
    <location>
        <begin position="262"/>
        <end position="330"/>
    </location>
</feature>
<dbReference type="RefSeq" id="WP_241534942.1">
    <property type="nucleotide sequence ID" value="NZ_MDJY01000058.1"/>
</dbReference>
<reference evidence="11 12" key="1">
    <citation type="submission" date="2016-08" db="EMBL/GenBank/DDBJ databases">
        <title>Genome sequence of Clavibacter michiganensis spp strain CFBP8017.</title>
        <authorList>
            <person name="Thapa S.P."/>
            <person name="Coaker G."/>
            <person name="Jacques M.-A."/>
        </authorList>
    </citation>
    <scope>NUCLEOTIDE SEQUENCE [LARGE SCALE GENOMIC DNA]</scope>
    <source>
        <strain evidence="11">CFBP8017</strain>
    </source>
</reference>
<evidence type="ECO:0000256" key="4">
    <source>
        <dbReference type="ARBA" id="ARBA00022692"/>
    </source>
</evidence>
<keyword evidence="5 9" id="KW-1133">Transmembrane helix</keyword>
<dbReference type="InterPro" id="IPR005548">
    <property type="entry name" value="Cell_div_FtsQ/DivIB_C"/>
</dbReference>
<dbReference type="InterPro" id="IPR013685">
    <property type="entry name" value="POTRA_FtsQ_type"/>
</dbReference>
<feature type="compositionally biased region" description="Basic and acidic residues" evidence="8">
    <location>
        <begin position="1"/>
        <end position="11"/>
    </location>
</feature>
<evidence type="ECO:0000256" key="5">
    <source>
        <dbReference type="ARBA" id="ARBA00022989"/>
    </source>
</evidence>
<proteinExistence type="predicted"/>
<dbReference type="PANTHER" id="PTHR37820:SF1">
    <property type="entry name" value="CELL DIVISION PROTEIN FTSQ"/>
    <property type="match status" value="1"/>
</dbReference>
<dbReference type="GO" id="GO:0005886">
    <property type="term" value="C:plasma membrane"/>
    <property type="evidence" value="ECO:0007669"/>
    <property type="project" value="TreeGrafter"/>
</dbReference>
<evidence type="ECO:0000313" key="12">
    <source>
        <dbReference type="Proteomes" id="UP000195011"/>
    </source>
</evidence>
<evidence type="ECO:0000256" key="3">
    <source>
        <dbReference type="ARBA" id="ARBA00022618"/>
    </source>
</evidence>
<feature type="compositionally biased region" description="Basic and acidic residues" evidence="8">
    <location>
        <begin position="179"/>
        <end position="188"/>
    </location>
</feature>